<evidence type="ECO:0000313" key="8">
    <source>
        <dbReference type="EMBL" id="GJN10496.1"/>
    </source>
</evidence>
<protein>
    <submittedName>
        <fullName evidence="8">Uncharacterized protein</fullName>
    </submittedName>
</protein>
<feature type="domain" description="Disease resistance N-terminal" evidence="7">
    <location>
        <begin position="25"/>
        <end position="111"/>
    </location>
</feature>
<dbReference type="PRINTS" id="PR00364">
    <property type="entry name" value="DISEASERSIST"/>
</dbReference>
<dbReference type="SUPFAM" id="SSF52540">
    <property type="entry name" value="P-loop containing nucleoside triphosphate hydrolases"/>
    <property type="match status" value="1"/>
</dbReference>
<dbReference type="Pfam" id="PF00931">
    <property type="entry name" value="NB-ARC"/>
    <property type="match status" value="1"/>
</dbReference>
<dbReference type="CDD" id="cd14798">
    <property type="entry name" value="RX-CC_like"/>
    <property type="match status" value="1"/>
</dbReference>
<proteinExistence type="inferred from homology"/>
<comment type="similarity">
    <text evidence="1">Belongs to the disease resistance NB-LRR family.</text>
</comment>
<organism evidence="8 9">
    <name type="scientific">Eleusine coracana subsp. coracana</name>
    <dbReference type="NCBI Taxonomy" id="191504"/>
    <lineage>
        <taxon>Eukaryota</taxon>
        <taxon>Viridiplantae</taxon>
        <taxon>Streptophyta</taxon>
        <taxon>Embryophyta</taxon>
        <taxon>Tracheophyta</taxon>
        <taxon>Spermatophyta</taxon>
        <taxon>Magnoliopsida</taxon>
        <taxon>Liliopsida</taxon>
        <taxon>Poales</taxon>
        <taxon>Poaceae</taxon>
        <taxon>PACMAD clade</taxon>
        <taxon>Chloridoideae</taxon>
        <taxon>Cynodonteae</taxon>
        <taxon>Eleusininae</taxon>
        <taxon>Eleusine</taxon>
    </lineage>
</organism>
<dbReference type="FunFam" id="3.40.50.300:FF:001091">
    <property type="entry name" value="Probable disease resistance protein At1g61300"/>
    <property type="match status" value="1"/>
</dbReference>
<evidence type="ECO:0000256" key="2">
    <source>
        <dbReference type="ARBA" id="ARBA00022614"/>
    </source>
</evidence>
<dbReference type="PANTHER" id="PTHR19338:SF32">
    <property type="entry name" value="OS06G0287500 PROTEIN"/>
    <property type="match status" value="1"/>
</dbReference>
<keyword evidence="4" id="KW-0547">Nucleotide-binding</keyword>
<dbReference type="AlphaFoldDB" id="A0AAV5DJV8"/>
<evidence type="ECO:0000256" key="4">
    <source>
        <dbReference type="ARBA" id="ARBA00022741"/>
    </source>
</evidence>
<gene>
    <name evidence="8" type="primary">ga28594</name>
    <name evidence="8" type="ORF">PR202_ga28594</name>
</gene>
<keyword evidence="3" id="KW-0677">Repeat</keyword>
<dbReference type="Pfam" id="PF18052">
    <property type="entry name" value="Rx_N"/>
    <property type="match status" value="1"/>
</dbReference>
<dbReference type="InterPro" id="IPR041118">
    <property type="entry name" value="Rx_N"/>
</dbReference>
<dbReference type="Proteomes" id="UP001054889">
    <property type="component" value="Unassembled WGS sequence"/>
</dbReference>
<evidence type="ECO:0000259" key="6">
    <source>
        <dbReference type="Pfam" id="PF00931"/>
    </source>
</evidence>
<evidence type="ECO:0000256" key="5">
    <source>
        <dbReference type="ARBA" id="ARBA00022821"/>
    </source>
</evidence>
<reference evidence="8" key="1">
    <citation type="journal article" date="2018" name="DNA Res.">
        <title>Multiple hybrid de novo genome assembly of finger millet, an orphan allotetraploid crop.</title>
        <authorList>
            <person name="Hatakeyama M."/>
            <person name="Aluri S."/>
            <person name="Balachadran M.T."/>
            <person name="Sivarajan S.R."/>
            <person name="Patrignani A."/>
            <person name="Gruter S."/>
            <person name="Poveda L."/>
            <person name="Shimizu-Inatsugi R."/>
            <person name="Baeten J."/>
            <person name="Francoijs K.J."/>
            <person name="Nataraja K.N."/>
            <person name="Reddy Y.A.N."/>
            <person name="Phadnis S."/>
            <person name="Ravikumar R.L."/>
            <person name="Schlapbach R."/>
            <person name="Sreeman S.M."/>
            <person name="Shimizu K.K."/>
        </authorList>
    </citation>
    <scope>NUCLEOTIDE SEQUENCE</scope>
</reference>
<sequence length="425" mass="48655">MAIPELKSREELEMAETALSLAGSVLGSAIGKVTTAAAEEMSLLMGVQKEFWFMKNELKTMQAFLISADAMNKKKIPLLKVWAEQVRSLSYDIEDCLDEFMLHVKSQSLPQQLLKLKDRHRIVVQIRNLKSRVEEVSSRNARYLLIQLEATDIDEEHSSMEDVRNHSASNVDEAELVGFDTPKQVLLDMINTRDDNDGHARVICVVGMGGLGKTTLVRKIYESKENISRKFSCFAWITVSQSFSTIEMLKDMTVKLLGHDSLKRRLKELEGKQPHVKDLASYLREELKEKRYFVVFDDVWNISVWNWIKNISLPIRNNKASQIIVTTRNVGIAKMCTTNSASIYYLEPLKEEHAIALLLMKMKRKIEDVEAVENLRNIVKRLVKKCVVTPGFINIKSDILYMYARISLVIHAATIREISLQQDKH</sequence>
<evidence type="ECO:0000256" key="1">
    <source>
        <dbReference type="ARBA" id="ARBA00008894"/>
    </source>
</evidence>
<evidence type="ECO:0000256" key="3">
    <source>
        <dbReference type="ARBA" id="ARBA00022737"/>
    </source>
</evidence>
<keyword evidence="9" id="KW-1185">Reference proteome</keyword>
<dbReference type="InterPro" id="IPR027417">
    <property type="entry name" value="P-loop_NTPase"/>
</dbReference>
<keyword evidence="2" id="KW-0433">Leucine-rich repeat</keyword>
<dbReference type="InterPro" id="IPR002182">
    <property type="entry name" value="NB-ARC"/>
</dbReference>
<dbReference type="GO" id="GO:0006952">
    <property type="term" value="P:defense response"/>
    <property type="evidence" value="ECO:0007669"/>
    <property type="project" value="UniProtKB-KW"/>
</dbReference>
<evidence type="ECO:0000313" key="9">
    <source>
        <dbReference type="Proteomes" id="UP001054889"/>
    </source>
</evidence>
<keyword evidence="5" id="KW-0611">Plant defense</keyword>
<name>A0AAV5DJV8_ELECO</name>
<dbReference type="InterPro" id="IPR038005">
    <property type="entry name" value="RX-like_CC"/>
</dbReference>
<dbReference type="GO" id="GO:0043531">
    <property type="term" value="F:ADP binding"/>
    <property type="evidence" value="ECO:0007669"/>
    <property type="project" value="InterPro"/>
</dbReference>
<dbReference type="Gene3D" id="1.20.5.4130">
    <property type="match status" value="1"/>
</dbReference>
<feature type="domain" description="NB-ARC" evidence="6">
    <location>
        <begin position="197"/>
        <end position="361"/>
    </location>
</feature>
<dbReference type="Gene3D" id="3.40.50.300">
    <property type="entry name" value="P-loop containing nucleotide triphosphate hydrolases"/>
    <property type="match status" value="1"/>
</dbReference>
<evidence type="ECO:0000259" key="7">
    <source>
        <dbReference type="Pfam" id="PF18052"/>
    </source>
</evidence>
<reference evidence="8" key="2">
    <citation type="submission" date="2021-12" db="EMBL/GenBank/DDBJ databases">
        <title>Resequencing data analysis of finger millet.</title>
        <authorList>
            <person name="Hatakeyama M."/>
            <person name="Aluri S."/>
            <person name="Balachadran M.T."/>
            <person name="Sivarajan S.R."/>
            <person name="Poveda L."/>
            <person name="Shimizu-Inatsugi R."/>
            <person name="Schlapbach R."/>
            <person name="Sreeman S.M."/>
            <person name="Shimizu K.K."/>
        </authorList>
    </citation>
    <scope>NUCLEOTIDE SEQUENCE</scope>
</reference>
<comment type="caution">
    <text evidence="8">The sequence shown here is derived from an EMBL/GenBank/DDBJ whole genome shotgun (WGS) entry which is preliminary data.</text>
</comment>
<dbReference type="EMBL" id="BQKI01000017">
    <property type="protein sequence ID" value="GJN10496.1"/>
    <property type="molecule type" value="Genomic_DNA"/>
</dbReference>
<accession>A0AAV5DJV8</accession>
<dbReference type="PANTHER" id="PTHR19338">
    <property type="entry name" value="TRANSLOCASE OF INNER MITOCHONDRIAL MEMBRANE 13 HOMOLOG"/>
    <property type="match status" value="1"/>
</dbReference>